<reference evidence="2" key="2">
    <citation type="journal article" date="2015" name="Data Brief">
        <title>Shoot transcriptome of the giant reed, Arundo donax.</title>
        <authorList>
            <person name="Barrero R.A."/>
            <person name="Guerrero F.D."/>
            <person name="Moolhuijzen P."/>
            <person name="Goolsby J.A."/>
            <person name="Tidwell J."/>
            <person name="Bellgard S.E."/>
            <person name="Bellgard M.I."/>
        </authorList>
    </citation>
    <scope>NUCLEOTIDE SEQUENCE</scope>
    <source>
        <tissue evidence="2">Shoot tissue taken approximately 20 cm above the soil surface</tissue>
    </source>
</reference>
<reference evidence="2" key="1">
    <citation type="submission" date="2014-09" db="EMBL/GenBank/DDBJ databases">
        <authorList>
            <person name="Magalhaes I.L.F."/>
            <person name="Oliveira U."/>
            <person name="Santos F.R."/>
            <person name="Vidigal T.H.D.A."/>
            <person name="Brescovit A.D."/>
            <person name="Santos A.J."/>
        </authorList>
    </citation>
    <scope>NUCLEOTIDE SEQUENCE</scope>
    <source>
        <tissue evidence="2">Shoot tissue taken approximately 20 cm above the soil surface</tissue>
    </source>
</reference>
<dbReference type="AlphaFoldDB" id="A0A0A9DVJ1"/>
<feature type="region of interest" description="Disordered" evidence="1">
    <location>
        <begin position="93"/>
        <end position="126"/>
    </location>
</feature>
<accession>A0A0A9DVJ1</accession>
<name>A0A0A9DVJ1_ARUDO</name>
<evidence type="ECO:0000256" key="1">
    <source>
        <dbReference type="SAM" id="MobiDB-lite"/>
    </source>
</evidence>
<organism evidence="2">
    <name type="scientific">Arundo donax</name>
    <name type="common">Giant reed</name>
    <name type="synonym">Donax arundinaceus</name>
    <dbReference type="NCBI Taxonomy" id="35708"/>
    <lineage>
        <taxon>Eukaryota</taxon>
        <taxon>Viridiplantae</taxon>
        <taxon>Streptophyta</taxon>
        <taxon>Embryophyta</taxon>
        <taxon>Tracheophyta</taxon>
        <taxon>Spermatophyta</taxon>
        <taxon>Magnoliopsida</taxon>
        <taxon>Liliopsida</taxon>
        <taxon>Poales</taxon>
        <taxon>Poaceae</taxon>
        <taxon>PACMAD clade</taxon>
        <taxon>Arundinoideae</taxon>
        <taxon>Arundineae</taxon>
        <taxon>Arundo</taxon>
    </lineage>
</organism>
<evidence type="ECO:0000313" key="2">
    <source>
        <dbReference type="EMBL" id="JAD87797.1"/>
    </source>
</evidence>
<protein>
    <submittedName>
        <fullName evidence="2">Uncharacterized protein</fullName>
    </submittedName>
</protein>
<sequence>MIGCCFKSDFWTGQSLHSRETYHITSHYIRIQGYKVNFSLSLIYIVLHGMRARASSLHSYTSPSNKPSGEPFLVKLEELKAGLLGMDKNKSVVKQTYDQEQKGKGQPEGSPDPPPSDNTLDLGLPPLTINITDLNQDFKEVKFKRMDTDFP</sequence>
<dbReference type="EMBL" id="GBRH01210098">
    <property type="protein sequence ID" value="JAD87797.1"/>
    <property type="molecule type" value="Transcribed_RNA"/>
</dbReference>
<proteinExistence type="predicted"/>